<dbReference type="AlphaFoldDB" id="A0A1Y2BDT4"/>
<dbReference type="GO" id="GO:0005737">
    <property type="term" value="C:cytoplasm"/>
    <property type="evidence" value="ECO:0007669"/>
    <property type="project" value="TreeGrafter"/>
</dbReference>
<evidence type="ECO:0000313" key="3">
    <source>
        <dbReference type="EMBL" id="ORY32972.1"/>
    </source>
</evidence>
<dbReference type="PANTHER" id="PTHR31017">
    <property type="entry name" value="LATE SECRETORY PATHWAY PROTEIN AVL9-RELATED"/>
    <property type="match status" value="1"/>
</dbReference>
<sequence>MNIIHVICVAFHHRNGPIIEYVYPPFPDLDSSSADNEVGVKLPKEWKELPFFCLPDGAHKNEEDFVWFHLPPVAQWPEYSKGSFFGISCYRQIASEELINKTPDITRSTVQKSVLVITQKPLFGSIKEKLNVVTQTFFEQKDFSKMDILKDLYTNLNEQLSKPLNDAVLFNSTSLKTLVHSFRLKTLTLYKLFFLEKRVIFFGSKVENICSFQYSLISLFPDLIRNLQNVAKPSLHFDRNLQEIINKENKEKVERYGMPLSIFGKGCFFQPYIPLQQINMIISKETTSYIVGTSNTIFLHNKECNPDVIVNVDDFTIEFKNKELEHVVSLTPADRKFIDEIIKIVDNSWEDGNNDIMFDGSDQSIRSKFELYLFSLLYSIKLYTNSPSESALQAQIQAHQIEDGENYVTSPEPQFQQITQELIKKELLSDFNLEWLDSWMKTKNYNLWDMTTSQGVLDIPIDGHPCKGSSAFDGVEISLRNTFKDLNIDKKMEPLKQGFSSVLSSAESTFAKLVENTKANSTTDPEEKKDHRKSITANEIIGNIQMKSSSFFNNVSSFIKRYQPQTSSTTSTINEKPMTDTFADKNFIAEPR</sequence>
<dbReference type="InterPro" id="IPR043153">
    <property type="entry name" value="DENN_C"/>
</dbReference>
<feature type="domain" description="UDENN" evidence="2">
    <location>
        <begin position="4"/>
        <end position="442"/>
    </location>
</feature>
<dbReference type="InterPro" id="IPR018307">
    <property type="entry name" value="ABL9/DENND6_dom"/>
</dbReference>
<evidence type="ECO:0000313" key="4">
    <source>
        <dbReference type="Proteomes" id="UP000193920"/>
    </source>
</evidence>
<proteinExistence type="inferred from homology"/>
<comment type="caution">
    <text evidence="3">The sequence shown here is derived from an EMBL/GenBank/DDBJ whole genome shotgun (WGS) entry which is preliminary data.</text>
</comment>
<evidence type="ECO:0000256" key="1">
    <source>
        <dbReference type="ARBA" id="ARBA00038178"/>
    </source>
</evidence>
<name>A0A1Y2BDT4_9FUNG</name>
<dbReference type="PANTHER" id="PTHR31017:SF1">
    <property type="entry name" value="LATE SECRETORY PATHWAY PROTEIN AVL9 HOMOLOG"/>
    <property type="match status" value="1"/>
</dbReference>
<dbReference type="InterPro" id="IPR051731">
    <property type="entry name" value="DENND11/AVL9_GEFs"/>
</dbReference>
<dbReference type="InterPro" id="IPR037516">
    <property type="entry name" value="Tripartite_DENN"/>
</dbReference>
<reference evidence="3 4" key="1">
    <citation type="submission" date="2016-08" db="EMBL/GenBank/DDBJ databases">
        <title>A Parts List for Fungal Cellulosomes Revealed by Comparative Genomics.</title>
        <authorList>
            <consortium name="DOE Joint Genome Institute"/>
            <person name="Haitjema C.H."/>
            <person name="Gilmore S.P."/>
            <person name="Henske J.K."/>
            <person name="Solomon K.V."/>
            <person name="De Groot R."/>
            <person name="Kuo A."/>
            <person name="Mondo S.J."/>
            <person name="Salamov A.A."/>
            <person name="Labutti K."/>
            <person name="Zhao Z."/>
            <person name="Chiniquy J."/>
            <person name="Barry K."/>
            <person name="Brewer H.M."/>
            <person name="Purvine S.O."/>
            <person name="Wright A.T."/>
            <person name="Boxma B."/>
            <person name="Van Alen T."/>
            <person name="Hackstein J.H."/>
            <person name="Baker S.E."/>
            <person name="Grigoriev I.V."/>
            <person name="O'Malley M.A."/>
        </authorList>
    </citation>
    <scope>NUCLEOTIDE SEQUENCE [LARGE SCALE GENOMIC DNA]</scope>
    <source>
        <strain evidence="3 4">G1</strain>
    </source>
</reference>
<dbReference type="OrthoDB" id="192887at2759"/>
<dbReference type="EMBL" id="MCOG01000162">
    <property type="protein sequence ID" value="ORY32972.1"/>
    <property type="molecule type" value="Genomic_DNA"/>
</dbReference>
<organism evidence="3 4">
    <name type="scientific">Neocallimastix californiae</name>
    <dbReference type="NCBI Taxonomy" id="1754190"/>
    <lineage>
        <taxon>Eukaryota</taxon>
        <taxon>Fungi</taxon>
        <taxon>Fungi incertae sedis</taxon>
        <taxon>Chytridiomycota</taxon>
        <taxon>Chytridiomycota incertae sedis</taxon>
        <taxon>Neocallimastigomycetes</taxon>
        <taxon>Neocallimastigales</taxon>
        <taxon>Neocallimastigaceae</taxon>
        <taxon>Neocallimastix</taxon>
    </lineage>
</organism>
<gene>
    <name evidence="3" type="ORF">LY90DRAFT_705167</name>
</gene>
<protein>
    <recommendedName>
        <fullName evidence="2">UDENN domain-containing protein</fullName>
    </recommendedName>
</protein>
<dbReference type="Pfam" id="PF09794">
    <property type="entry name" value="Avl9"/>
    <property type="match status" value="1"/>
</dbReference>
<dbReference type="Proteomes" id="UP000193920">
    <property type="component" value="Unassembled WGS sequence"/>
</dbReference>
<evidence type="ECO:0000259" key="2">
    <source>
        <dbReference type="PROSITE" id="PS50211"/>
    </source>
</evidence>
<dbReference type="Gene3D" id="3.40.50.11500">
    <property type="match status" value="1"/>
</dbReference>
<comment type="similarity">
    <text evidence="1">Belongs to the AVL9 family.</text>
</comment>
<keyword evidence="4" id="KW-1185">Reference proteome</keyword>
<accession>A0A1Y2BDT4</accession>
<dbReference type="PROSITE" id="PS50211">
    <property type="entry name" value="DENN"/>
    <property type="match status" value="1"/>
</dbReference>